<reference evidence="2 3" key="1">
    <citation type="journal article" date="2018" name="Int. J. Syst. Evol. Microbiol.">
        <title>Glycomyces paridis sp. nov., isolated from the medicinal plant Paris polyphylla.</title>
        <authorList>
            <person name="Fang X.M."/>
            <person name="Bai J.L."/>
            <person name="Su J."/>
            <person name="Zhao L.L."/>
            <person name="Liu H.Y."/>
            <person name="Ma B.P."/>
            <person name="Zhang Y.Q."/>
            <person name="Yu L.Y."/>
        </authorList>
    </citation>
    <scope>NUCLEOTIDE SEQUENCE [LARGE SCALE GENOMIC DNA]</scope>
    <source>
        <strain evidence="2 3">CPCC 204357</strain>
    </source>
</reference>
<protein>
    <submittedName>
        <fullName evidence="2">Uncharacterized protein</fullName>
    </submittedName>
</protein>
<comment type="caution">
    <text evidence="2">The sequence shown here is derived from an EMBL/GenBank/DDBJ whole genome shotgun (WGS) entry which is preliminary data.</text>
</comment>
<keyword evidence="3" id="KW-1185">Reference proteome</keyword>
<organism evidence="2 3">
    <name type="scientific">Glycomyces paridis</name>
    <dbReference type="NCBI Taxonomy" id="2126555"/>
    <lineage>
        <taxon>Bacteria</taxon>
        <taxon>Bacillati</taxon>
        <taxon>Actinomycetota</taxon>
        <taxon>Actinomycetes</taxon>
        <taxon>Glycomycetales</taxon>
        <taxon>Glycomycetaceae</taxon>
        <taxon>Glycomyces</taxon>
    </lineage>
</organism>
<evidence type="ECO:0000313" key="3">
    <source>
        <dbReference type="Proteomes" id="UP000305792"/>
    </source>
</evidence>
<evidence type="ECO:0000313" key="2">
    <source>
        <dbReference type="EMBL" id="THV27916.1"/>
    </source>
</evidence>
<dbReference type="AlphaFoldDB" id="A0A4V4HP10"/>
<gene>
    <name evidence="2" type="ORF">E9998_13065</name>
</gene>
<accession>A0A4V4HP10</accession>
<dbReference type="EMBL" id="STGX01000009">
    <property type="protein sequence ID" value="THV27916.1"/>
    <property type="molecule type" value="Genomic_DNA"/>
</dbReference>
<dbReference type="Proteomes" id="UP000305792">
    <property type="component" value="Unassembled WGS sequence"/>
</dbReference>
<name>A0A4V4HP10_9ACTN</name>
<evidence type="ECO:0000256" key="1">
    <source>
        <dbReference type="SAM" id="MobiDB-lite"/>
    </source>
</evidence>
<sequence length="89" mass="9634">MTKTKYTEADAAWDAPLNTDEADLDVTIPHDDTDTEEKDAPTWSPGDLCRGGACPDHGDCVCGAPFDCDEWRSGVCDGCYQSRDEMGGE</sequence>
<proteinExistence type="predicted"/>
<feature type="region of interest" description="Disordered" evidence="1">
    <location>
        <begin position="1"/>
        <end position="44"/>
    </location>
</feature>
<dbReference type="RefSeq" id="WP_136530149.1">
    <property type="nucleotide sequence ID" value="NZ_STGX01000009.1"/>
</dbReference>